<dbReference type="Gene3D" id="3.80.30.20">
    <property type="entry name" value="tm_1862 like domain"/>
    <property type="match status" value="1"/>
</dbReference>
<dbReference type="InterPro" id="IPR023404">
    <property type="entry name" value="rSAM_horseshoe"/>
</dbReference>
<dbReference type="EMBL" id="BART01014887">
    <property type="protein sequence ID" value="GAG78175.1"/>
    <property type="molecule type" value="Genomic_DNA"/>
</dbReference>
<dbReference type="SUPFAM" id="SSF102114">
    <property type="entry name" value="Radical SAM enzymes"/>
    <property type="match status" value="1"/>
</dbReference>
<dbReference type="InterPro" id="IPR058240">
    <property type="entry name" value="rSAM_sf"/>
</dbReference>
<feature type="non-terminal residue" evidence="2">
    <location>
        <position position="86"/>
    </location>
</feature>
<dbReference type="AlphaFoldDB" id="X1A7L0"/>
<proteinExistence type="predicted"/>
<dbReference type="PANTHER" id="PTHR11918">
    <property type="entry name" value="RADICAL SAM PROTEINS"/>
    <property type="match status" value="1"/>
</dbReference>
<gene>
    <name evidence="2" type="ORF">S01H4_29289</name>
</gene>
<accession>X1A7L0</accession>
<keyword evidence="1" id="KW-0808">Transferase</keyword>
<evidence type="ECO:0008006" key="3">
    <source>
        <dbReference type="Google" id="ProtNLM"/>
    </source>
</evidence>
<comment type="caution">
    <text evidence="2">The sequence shown here is derived from an EMBL/GenBank/DDBJ whole genome shotgun (WGS) entry which is preliminary data.</text>
</comment>
<evidence type="ECO:0000313" key="2">
    <source>
        <dbReference type="EMBL" id="GAG78175.1"/>
    </source>
</evidence>
<reference evidence="2" key="1">
    <citation type="journal article" date="2014" name="Front. Microbiol.">
        <title>High frequency of phylogenetically diverse reductive dehalogenase-homologous genes in deep subseafloor sedimentary metagenomes.</title>
        <authorList>
            <person name="Kawai M."/>
            <person name="Futagami T."/>
            <person name="Toyoda A."/>
            <person name="Takaki Y."/>
            <person name="Nishi S."/>
            <person name="Hori S."/>
            <person name="Arai W."/>
            <person name="Tsubouchi T."/>
            <person name="Morono Y."/>
            <person name="Uchiyama I."/>
            <person name="Ito T."/>
            <person name="Fujiyama A."/>
            <person name="Inagaki F."/>
            <person name="Takami H."/>
        </authorList>
    </citation>
    <scope>NUCLEOTIDE SEQUENCE</scope>
    <source>
        <strain evidence="2">Expedition CK06-06</strain>
    </source>
</reference>
<organism evidence="2">
    <name type="scientific">marine sediment metagenome</name>
    <dbReference type="NCBI Taxonomy" id="412755"/>
    <lineage>
        <taxon>unclassified sequences</taxon>
        <taxon>metagenomes</taxon>
        <taxon>ecological metagenomes</taxon>
    </lineage>
</organism>
<evidence type="ECO:0000256" key="1">
    <source>
        <dbReference type="ARBA" id="ARBA00022679"/>
    </source>
</evidence>
<name>X1A7L0_9ZZZZ</name>
<protein>
    <recommendedName>
        <fullName evidence="3">Radical SAM core domain-containing protein</fullName>
    </recommendedName>
</protein>
<dbReference type="PANTHER" id="PTHR11918:SF45">
    <property type="entry name" value="THREONYLCARBAMOYLADENOSINE TRNA METHYLTHIOTRANSFERASE"/>
    <property type="match status" value="1"/>
</dbReference>
<sequence>MFNPNLVSDSIAELVQVMRSDHFFKFFHIPLQSGSNATLKTMGRLYTVEEWERIVDVVRQTFSDSTIATDIIVGFPGLVVIFKYFV</sequence>
<dbReference type="GO" id="GO:0035598">
    <property type="term" value="F:tRNA (N(6)-L-threonylcarbamoyladenosine(37)-C(2))-methylthiotransferase activity"/>
    <property type="evidence" value="ECO:0007669"/>
    <property type="project" value="TreeGrafter"/>
</dbReference>